<evidence type="ECO:0000313" key="1">
    <source>
        <dbReference type="EMBL" id="WLV23550.1"/>
    </source>
</evidence>
<dbReference type="RefSeq" id="WP_348025663.1">
    <property type="nucleotide sequence ID" value="NZ_CP129113.1"/>
</dbReference>
<reference evidence="1" key="1">
    <citation type="submission" date="2023-06" db="EMBL/GenBank/DDBJ databases">
        <title>A Treasure from Seagulls: Isolation and Description of Aciduricobacillus qingdaonensis gen. nov., sp. nov., a Rare Obligately Uric Acid-utilizing Member in the Family Bacillaceae.</title>
        <authorList>
            <person name="Liu W."/>
            <person name="Wang B."/>
        </authorList>
    </citation>
    <scope>NUCLEOTIDE SEQUENCE</scope>
    <source>
        <strain evidence="1">44XB</strain>
    </source>
</reference>
<gene>
    <name evidence="1" type="ORF">QR721_07745</name>
</gene>
<proteinExistence type="predicted"/>
<accession>A0ABY9KRY9</accession>
<dbReference type="Proteomes" id="UP001180087">
    <property type="component" value="Chromosome"/>
</dbReference>
<evidence type="ECO:0000313" key="2">
    <source>
        <dbReference type="Proteomes" id="UP001180087"/>
    </source>
</evidence>
<sequence>MDTNEMFKLAGEKLMLRLENGKPKKQRKKEIRNRGTLLFGDLPLLLKCAMKKKDGRAG</sequence>
<protein>
    <submittedName>
        <fullName evidence="1">Uncharacterized protein</fullName>
    </submittedName>
</protein>
<organism evidence="1 2">
    <name type="scientific">Aciduricibacillus chroicocephali</name>
    <dbReference type="NCBI Taxonomy" id="3054939"/>
    <lineage>
        <taxon>Bacteria</taxon>
        <taxon>Bacillati</taxon>
        <taxon>Bacillota</taxon>
        <taxon>Bacilli</taxon>
        <taxon>Bacillales</taxon>
        <taxon>Bacillaceae</taxon>
        <taxon>Aciduricibacillus</taxon>
    </lineage>
</organism>
<name>A0ABY9KRY9_9BACI</name>
<keyword evidence="2" id="KW-1185">Reference proteome</keyword>
<dbReference type="EMBL" id="CP129113">
    <property type="protein sequence ID" value="WLV23550.1"/>
    <property type="molecule type" value="Genomic_DNA"/>
</dbReference>